<proteinExistence type="predicted"/>
<feature type="region of interest" description="Disordered" evidence="4">
    <location>
        <begin position="463"/>
        <end position="558"/>
    </location>
</feature>
<keyword evidence="2" id="KW-0677">Repeat</keyword>
<protein>
    <submittedName>
        <fullName evidence="5">Uncharacterized protein</fullName>
    </submittedName>
</protein>
<name>A0A917RAA1_9ACTN</name>
<dbReference type="Gene3D" id="1.10.260.40">
    <property type="entry name" value="lambda repressor-like DNA-binding domains"/>
    <property type="match status" value="1"/>
</dbReference>
<dbReference type="InterPro" id="IPR010982">
    <property type="entry name" value="Lambda_DNA-bd_dom_sf"/>
</dbReference>
<feature type="compositionally biased region" description="Pro residues" evidence="4">
    <location>
        <begin position="518"/>
        <end position="529"/>
    </location>
</feature>
<dbReference type="PANTHER" id="PTHR22847:SF637">
    <property type="entry name" value="WD REPEAT DOMAIN 5B"/>
    <property type="match status" value="1"/>
</dbReference>
<dbReference type="InterPro" id="IPR015943">
    <property type="entry name" value="WD40/YVTN_repeat-like_dom_sf"/>
</dbReference>
<feature type="repeat" description="WD" evidence="3">
    <location>
        <begin position="353"/>
        <end position="376"/>
    </location>
</feature>
<dbReference type="InterPro" id="IPR001680">
    <property type="entry name" value="WD40_rpt"/>
</dbReference>
<dbReference type="PANTHER" id="PTHR22847">
    <property type="entry name" value="WD40 REPEAT PROTEIN"/>
    <property type="match status" value="1"/>
</dbReference>
<gene>
    <name evidence="5" type="ORF">GCM10007964_44490</name>
</gene>
<dbReference type="SUPFAM" id="SSF50978">
    <property type="entry name" value="WD40 repeat-like"/>
    <property type="match status" value="2"/>
</dbReference>
<dbReference type="Pfam" id="PF00400">
    <property type="entry name" value="WD40"/>
    <property type="match status" value="4"/>
</dbReference>
<dbReference type="EMBL" id="BMNT01000024">
    <property type="protein sequence ID" value="GGK97328.1"/>
    <property type="molecule type" value="Genomic_DNA"/>
</dbReference>
<evidence type="ECO:0000256" key="3">
    <source>
        <dbReference type="PROSITE-ProRule" id="PRU00221"/>
    </source>
</evidence>
<dbReference type="Gene3D" id="2.130.10.10">
    <property type="entry name" value="YVTN repeat-like/Quinoprotein amine dehydrogenase"/>
    <property type="match status" value="2"/>
</dbReference>
<evidence type="ECO:0000256" key="2">
    <source>
        <dbReference type="ARBA" id="ARBA00022737"/>
    </source>
</evidence>
<feature type="repeat" description="WD" evidence="3">
    <location>
        <begin position="377"/>
        <end position="421"/>
    </location>
</feature>
<dbReference type="RefSeq" id="WP_189164946.1">
    <property type="nucleotide sequence ID" value="NZ_BMNT01000024.1"/>
</dbReference>
<dbReference type="GO" id="GO:0003677">
    <property type="term" value="F:DNA binding"/>
    <property type="evidence" value="ECO:0007669"/>
    <property type="project" value="InterPro"/>
</dbReference>
<accession>A0A917RAA1</accession>
<feature type="region of interest" description="Disordered" evidence="4">
    <location>
        <begin position="1088"/>
        <end position="1112"/>
    </location>
</feature>
<evidence type="ECO:0000313" key="6">
    <source>
        <dbReference type="Proteomes" id="UP000645217"/>
    </source>
</evidence>
<dbReference type="PROSITE" id="PS50082">
    <property type="entry name" value="WD_REPEATS_2"/>
    <property type="match status" value="4"/>
</dbReference>
<sequence>MTDTLLRAWATAHARSAGRSGMPAAAPIPPGGGIALADVETWLPQTGAVRSLDYTVLRDGRPAVVCADGAEVHVLDMATGEVIGSWGLATSAARWTRAEGTDLLLIADGTEPAVLNLGIDDGSAAETIFGRDLAAQFLVATSGPRTHRPPARTPYGGDLGFQIRAVAMSPPLIDRVRFGAALRRRRTDRGLSLQQLAALLVVHEAGELDRVERGEQPPTRELARQCDRVLKAGGLLETAHRPRHLLAAAGLTEAISVTTLAPHDDGDTWPGLIAPPNPWLRSVGNGELRGHRDWVLSLAMSGNDLLASGSADGTARVWQMNGPDALPDALHTLQHGAWVSHLAFVNLPHGNLLLATAANDGDVRIWDPRTGELRHTLKGHSMEASGVAWTMLPNGRPLLASCGYDGIVRVWDGYSGARLAESTHRGGILHAVAIGHTRDGRLRVITGGAAGGLDVFTVLPAAAPAPTSPPGGPTPPATTPPGPADPSTPLSGPPRDVTPPPPAPATASAGPGGMTTPPGGPPGPAPSRPSVPAESATSAPGGAAGEEPGDVGGGAVPPIRHLELHDLELRVPRQLSDLPVPVERSLGAPFGALVFPLPADLLAVPLTDGRVLVMEQETGRVVCRLQGHEKPVRSVAGHLDAAGQLLLATAAPDGQVGVWNAETGDRLSLAKDPYAPVEQRPTRQVTWVVEEHERHALAAAKSSGMVAQVEPAAFRTLAIAAENVSARTPTAAAWAVVDQARIWMATGSAFGGVMTREDESHQWRSAAGRHSVTVTAIGYIVRGDGLALVASGDSIGVVRVWDRQGRQVKELGSHTTGAVTAITWIPLPDRRLLLVTGDAVGTLHFHDGRTGDLLDWRATGAGPLLSVSWVVHPGGRVELWATHERGARRYELVVRPPVGAATPSAPASAPAGDVGMAGRALLRLGEGGLWPPLGLVDDLVTLTGGGSGRLHDERLAAFASHPGIVRLRGLSWPEAARAAFAALLAAPLGHDPVFTPPSEATPGLADALGRAMATGPARQAAPAHTDLDGLNRAANAITAQTVTLLSLIGPERSADDPMLALRMGHHAPALPPLSERRLRLLAAHAHLPQRRARRSDGGTPRHTPGTAGIVRHGRPTHLLHTDLALPVDLFNLRALQSQLLYRRHTTPQPPVPRPLTLVLDTTPPTFGPVEQTLRLVGHALVVASWEFGLQPHLITLTDPDVAYPLTGVEGLLRMWTSRTLRPPRPALRAALATAADTSRVTVLLTHQHAPVDHKAIGPALLLVTTRHPAEPAGPRPLSPYHHEVRPEPGTGDLTALVTALLLQETERAAGRSSASVRRPPR</sequence>
<feature type="compositionally biased region" description="Low complexity" evidence="4">
    <location>
        <begin position="505"/>
        <end position="517"/>
    </location>
</feature>
<dbReference type="Proteomes" id="UP000645217">
    <property type="component" value="Unassembled WGS sequence"/>
</dbReference>
<feature type="compositionally biased region" description="Pro residues" evidence="4">
    <location>
        <begin position="466"/>
        <end position="486"/>
    </location>
</feature>
<evidence type="ECO:0000313" key="5">
    <source>
        <dbReference type="EMBL" id="GGK97328.1"/>
    </source>
</evidence>
<organism evidence="5 6">
    <name type="scientific">Sphaerisporangium melleum</name>
    <dbReference type="NCBI Taxonomy" id="321316"/>
    <lineage>
        <taxon>Bacteria</taxon>
        <taxon>Bacillati</taxon>
        <taxon>Actinomycetota</taxon>
        <taxon>Actinomycetes</taxon>
        <taxon>Streptosporangiales</taxon>
        <taxon>Streptosporangiaceae</taxon>
        <taxon>Sphaerisporangium</taxon>
    </lineage>
</organism>
<reference evidence="5" key="2">
    <citation type="submission" date="2020-09" db="EMBL/GenBank/DDBJ databases">
        <authorList>
            <person name="Sun Q."/>
            <person name="Ohkuma M."/>
        </authorList>
    </citation>
    <scope>NUCLEOTIDE SEQUENCE</scope>
    <source>
        <strain evidence="5">JCM 13064</strain>
    </source>
</reference>
<evidence type="ECO:0000256" key="4">
    <source>
        <dbReference type="SAM" id="MobiDB-lite"/>
    </source>
</evidence>
<dbReference type="InterPro" id="IPR019775">
    <property type="entry name" value="WD40_repeat_CS"/>
</dbReference>
<feature type="repeat" description="WD" evidence="3">
    <location>
        <begin position="288"/>
        <end position="328"/>
    </location>
</feature>
<keyword evidence="1 3" id="KW-0853">WD repeat</keyword>
<keyword evidence="6" id="KW-1185">Reference proteome</keyword>
<dbReference type="PROSITE" id="PS50294">
    <property type="entry name" value="WD_REPEATS_REGION"/>
    <property type="match status" value="1"/>
</dbReference>
<dbReference type="InterPro" id="IPR036322">
    <property type="entry name" value="WD40_repeat_dom_sf"/>
</dbReference>
<dbReference type="PROSITE" id="PS00678">
    <property type="entry name" value="WD_REPEATS_1"/>
    <property type="match status" value="1"/>
</dbReference>
<comment type="caution">
    <text evidence="5">The sequence shown here is derived from an EMBL/GenBank/DDBJ whole genome shotgun (WGS) entry which is preliminary data.</text>
</comment>
<feature type="repeat" description="WD" evidence="3">
    <location>
        <begin position="625"/>
        <end position="669"/>
    </location>
</feature>
<reference evidence="5" key="1">
    <citation type="journal article" date="2014" name="Int. J. Syst. Evol. Microbiol.">
        <title>Complete genome sequence of Corynebacterium casei LMG S-19264T (=DSM 44701T), isolated from a smear-ripened cheese.</title>
        <authorList>
            <consortium name="US DOE Joint Genome Institute (JGI-PGF)"/>
            <person name="Walter F."/>
            <person name="Albersmeier A."/>
            <person name="Kalinowski J."/>
            <person name="Ruckert C."/>
        </authorList>
    </citation>
    <scope>NUCLEOTIDE SEQUENCE</scope>
    <source>
        <strain evidence="5">JCM 13064</strain>
    </source>
</reference>
<evidence type="ECO:0000256" key="1">
    <source>
        <dbReference type="ARBA" id="ARBA00022574"/>
    </source>
</evidence>
<dbReference type="Pfam" id="PF13560">
    <property type="entry name" value="HTH_31"/>
    <property type="match status" value="1"/>
</dbReference>
<dbReference type="SMART" id="SM00320">
    <property type="entry name" value="WD40"/>
    <property type="match status" value="6"/>
</dbReference>
<feature type="compositionally biased region" description="Low complexity" evidence="4">
    <location>
        <begin position="530"/>
        <end position="541"/>
    </location>
</feature>